<name>A0A972VUV8_9GAMM</name>
<dbReference type="InterPro" id="IPR007791">
    <property type="entry name" value="DjlA_N"/>
</dbReference>
<dbReference type="CDD" id="cd07313">
    <property type="entry name" value="terB_like_2"/>
    <property type="match status" value="1"/>
</dbReference>
<proteinExistence type="predicted"/>
<evidence type="ECO:0000259" key="1">
    <source>
        <dbReference type="Pfam" id="PF05099"/>
    </source>
</evidence>
<protein>
    <submittedName>
        <fullName evidence="2">TerB family tellurite resistance protein</fullName>
    </submittedName>
</protein>
<sequence>MLDKIKLFFNDKLLPSITDDKGDNNDRSLQFAMAALLLELARADFDADDQERDLIMSLLRDTFALEEADLLELLELAGAASDEANDVFQFTQLVNQHYHHDDKIHLVEQLWRVAFADGRLDKYEEQFIRKLSGLLHVAHSDFIKAKLRARQPKI</sequence>
<evidence type="ECO:0000313" key="3">
    <source>
        <dbReference type="Proteomes" id="UP000754644"/>
    </source>
</evidence>
<dbReference type="SUPFAM" id="SSF158682">
    <property type="entry name" value="TerB-like"/>
    <property type="match status" value="1"/>
</dbReference>
<dbReference type="Gene3D" id="1.10.3680.10">
    <property type="entry name" value="TerB-like"/>
    <property type="match status" value="1"/>
</dbReference>
<comment type="caution">
    <text evidence="2">The sequence shown here is derived from an EMBL/GenBank/DDBJ whole genome shotgun (WGS) entry which is preliminary data.</text>
</comment>
<feature type="domain" description="Co-chaperone DjlA N-terminal" evidence="1">
    <location>
        <begin position="31"/>
        <end position="146"/>
    </location>
</feature>
<dbReference type="AlphaFoldDB" id="A0A972VUV8"/>
<evidence type="ECO:0000313" key="2">
    <source>
        <dbReference type="EMBL" id="NQV64011.1"/>
    </source>
</evidence>
<organism evidence="2 3">
    <name type="scientific">SAR86 cluster bacterium</name>
    <dbReference type="NCBI Taxonomy" id="2030880"/>
    <lineage>
        <taxon>Bacteria</taxon>
        <taxon>Pseudomonadati</taxon>
        <taxon>Pseudomonadota</taxon>
        <taxon>Gammaproteobacteria</taxon>
        <taxon>SAR86 cluster</taxon>
    </lineage>
</organism>
<dbReference type="Pfam" id="PF05099">
    <property type="entry name" value="TerB"/>
    <property type="match status" value="1"/>
</dbReference>
<accession>A0A972VUV8</accession>
<dbReference type="Proteomes" id="UP000754644">
    <property type="component" value="Unassembled WGS sequence"/>
</dbReference>
<gene>
    <name evidence="2" type="ORF">HQ497_01480</name>
</gene>
<reference evidence="2" key="1">
    <citation type="submission" date="2020-05" db="EMBL/GenBank/DDBJ databases">
        <title>Sulfur intermediates as new biogeochemical hubs in an aquatic model microbial ecosystem.</title>
        <authorList>
            <person name="Vigneron A."/>
        </authorList>
    </citation>
    <scope>NUCLEOTIDE SEQUENCE</scope>
    <source>
        <strain evidence="2">Bin.250</strain>
    </source>
</reference>
<dbReference type="EMBL" id="JABMOJ010000055">
    <property type="protein sequence ID" value="NQV64011.1"/>
    <property type="molecule type" value="Genomic_DNA"/>
</dbReference>
<dbReference type="InterPro" id="IPR029024">
    <property type="entry name" value="TerB-like"/>
</dbReference>